<proteinExistence type="predicted"/>
<dbReference type="InterPro" id="IPR011037">
    <property type="entry name" value="Pyrv_Knase-like_insert_dom_sf"/>
</dbReference>
<dbReference type="PATRIC" id="fig|1178515.4.peg.827"/>
<dbReference type="GO" id="GO:0003824">
    <property type="term" value="F:catalytic activity"/>
    <property type="evidence" value="ECO:0007669"/>
    <property type="project" value="InterPro"/>
</dbReference>
<dbReference type="Pfam" id="PF03476">
    <property type="entry name" value="MOSC_N"/>
    <property type="match status" value="1"/>
</dbReference>
<protein>
    <recommendedName>
        <fullName evidence="1">MOSC domain-containing protein</fullName>
    </recommendedName>
</protein>
<name>A0A172TEY4_9BACL</name>
<dbReference type="InterPro" id="IPR005303">
    <property type="entry name" value="MOCOS_middle"/>
</dbReference>
<dbReference type="SUPFAM" id="SSF50800">
    <property type="entry name" value="PK beta-barrel domain-like"/>
    <property type="match status" value="1"/>
</dbReference>
<dbReference type="RefSeq" id="WP_068604518.1">
    <property type="nucleotide sequence ID" value="NZ_CP011388.1"/>
</dbReference>
<dbReference type="GO" id="GO:0030170">
    <property type="term" value="F:pyridoxal phosphate binding"/>
    <property type="evidence" value="ECO:0007669"/>
    <property type="project" value="InterPro"/>
</dbReference>
<dbReference type="Gene3D" id="2.40.33.20">
    <property type="entry name" value="PK beta-barrel domain-like"/>
    <property type="match status" value="1"/>
</dbReference>
<evidence type="ECO:0000313" key="3">
    <source>
        <dbReference type="Proteomes" id="UP000076927"/>
    </source>
</evidence>
<dbReference type="InterPro" id="IPR005302">
    <property type="entry name" value="MoCF_Sase_C"/>
</dbReference>
<dbReference type="OrthoDB" id="581532at2"/>
<dbReference type="PANTHER" id="PTHR36930:SF1">
    <property type="entry name" value="MOSC DOMAIN-CONTAINING PROTEIN"/>
    <property type="match status" value="1"/>
</dbReference>
<feature type="domain" description="MOSC" evidence="1">
    <location>
        <begin position="22"/>
        <end position="245"/>
    </location>
</feature>
<dbReference type="KEGG" id="pswu:SY83_04150"/>
<dbReference type="PROSITE" id="PS51340">
    <property type="entry name" value="MOSC"/>
    <property type="match status" value="1"/>
</dbReference>
<organism evidence="2 3">
    <name type="scientific">Paenibacillus swuensis</name>
    <dbReference type="NCBI Taxonomy" id="1178515"/>
    <lineage>
        <taxon>Bacteria</taxon>
        <taxon>Bacillati</taxon>
        <taxon>Bacillota</taxon>
        <taxon>Bacilli</taxon>
        <taxon>Bacillales</taxon>
        <taxon>Paenibacillaceae</taxon>
        <taxon>Paenibacillus</taxon>
    </lineage>
</organism>
<sequence length="246" mass="27433">MNKTALGEIAKIERYPVKSLEGESLDEVEIAHYGLLGDRGRAVIDPAKEGFDRYFTAREAPQMLSYKAVLAKTNAQADPHTLPDITITGPEGETLSWNEEFLSRIQSYTDQTLALHTYDPATEALMGVDDEHVLIVSDASLKALQKQWGKKLNGIRFRPNLTIALDEDTPYAELEWIGKQIHIGDTVLQVNKRCKRCVLITIDPDSLEKDPSLLKALTDQDFYFGVYASVVKTGTIFTGDPVYIAE</sequence>
<evidence type="ECO:0000259" key="1">
    <source>
        <dbReference type="PROSITE" id="PS51340"/>
    </source>
</evidence>
<accession>A0A172TEY4</accession>
<dbReference type="PANTHER" id="PTHR36930">
    <property type="entry name" value="METAL-SULFUR CLUSTER BIOSYNTHESIS PROTEINS YUAD-RELATED"/>
    <property type="match status" value="1"/>
</dbReference>
<gene>
    <name evidence="2" type="ORF">SY83_04150</name>
</gene>
<dbReference type="InterPro" id="IPR052716">
    <property type="entry name" value="MOSC_domain"/>
</dbReference>
<dbReference type="Proteomes" id="UP000076927">
    <property type="component" value="Chromosome"/>
</dbReference>
<evidence type="ECO:0000313" key="2">
    <source>
        <dbReference type="EMBL" id="ANE45625.1"/>
    </source>
</evidence>
<dbReference type="STRING" id="1178515.SY83_04150"/>
<dbReference type="Pfam" id="PF03473">
    <property type="entry name" value="MOSC"/>
    <property type="match status" value="1"/>
</dbReference>
<dbReference type="EMBL" id="CP011388">
    <property type="protein sequence ID" value="ANE45625.1"/>
    <property type="molecule type" value="Genomic_DNA"/>
</dbReference>
<keyword evidence="3" id="KW-1185">Reference proteome</keyword>
<dbReference type="AlphaFoldDB" id="A0A172TEY4"/>
<reference evidence="2 3" key="1">
    <citation type="submission" date="2015-01" db="EMBL/GenBank/DDBJ databases">
        <title>Paenibacillus swuensis/DY6/whole genome sequencing.</title>
        <authorList>
            <person name="Kim M.K."/>
            <person name="Srinivasan S."/>
            <person name="Lee J.-J."/>
        </authorList>
    </citation>
    <scope>NUCLEOTIDE SEQUENCE [LARGE SCALE GENOMIC DNA]</scope>
    <source>
        <strain evidence="2 3">DY6</strain>
    </source>
</reference>
<dbReference type="GO" id="GO:0030151">
    <property type="term" value="F:molybdenum ion binding"/>
    <property type="evidence" value="ECO:0007669"/>
    <property type="project" value="InterPro"/>
</dbReference>